<feature type="compositionally biased region" description="Basic and acidic residues" evidence="1">
    <location>
        <begin position="191"/>
        <end position="200"/>
    </location>
</feature>
<dbReference type="Pfam" id="PF11748">
    <property type="entry name" value="DUF3306"/>
    <property type="match status" value="1"/>
</dbReference>
<accession>A0A916TER2</accession>
<organism evidence="2 3">
    <name type="scientific">Roseibium aquae</name>
    <dbReference type="NCBI Taxonomy" id="1323746"/>
    <lineage>
        <taxon>Bacteria</taxon>
        <taxon>Pseudomonadati</taxon>
        <taxon>Pseudomonadota</taxon>
        <taxon>Alphaproteobacteria</taxon>
        <taxon>Hyphomicrobiales</taxon>
        <taxon>Stappiaceae</taxon>
        <taxon>Roseibium</taxon>
    </lineage>
</organism>
<dbReference type="OrthoDB" id="8100830at2"/>
<proteinExistence type="predicted"/>
<name>A0A916TER2_9HYPH</name>
<feature type="region of interest" description="Disordered" evidence="1">
    <location>
        <begin position="1"/>
        <end position="68"/>
    </location>
</feature>
<dbReference type="EMBL" id="BMFA01000003">
    <property type="protein sequence ID" value="GGB42116.1"/>
    <property type="molecule type" value="Genomic_DNA"/>
</dbReference>
<dbReference type="RefSeq" id="WP_150495379.1">
    <property type="nucleotide sequence ID" value="NZ_BMFA01000003.1"/>
</dbReference>
<dbReference type="AlphaFoldDB" id="A0A916TER2"/>
<dbReference type="Proteomes" id="UP000605148">
    <property type="component" value="Unassembled WGS sequence"/>
</dbReference>
<dbReference type="InterPro" id="IPR021735">
    <property type="entry name" value="DUF3306"/>
</dbReference>
<evidence type="ECO:0008006" key="4">
    <source>
        <dbReference type="Google" id="ProtNLM"/>
    </source>
</evidence>
<sequence length="235" mass="25296">MSRVDDAAQGGFLARWSRRKRESQAPEKLEGEPPLEDQASAGLTQSPGDGPPSDRAGEDPEQAANRAAAEAIDLETLTAESDFTVFMKKGVPEALKNRALRKLWRSDPVFAVLDGLNDYDTDFRTADHLVSSYRSAWEVGKGYAAKAEEMAAEAADEARARQVEDGQAANPALETSPSEPGGVDTPGPMKAAEDKDKAESPQETAAAVGSAPEWQEEAAPAKVPIRRRMAVRFED</sequence>
<evidence type="ECO:0000313" key="2">
    <source>
        <dbReference type="EMBL" id="GGB42116.1"/>
    </source>
</evidence>
<feature type="compositionally biased region" description="Basic and acidic residues" evidence="1">
    <location>
        <begin position="22"/>
        <end position="31"/>
    </location>
</feature>
<comment type="caution">
    <text evidence="2">The sequence shown here is derived from an EMBL/GenBank/DDBJ whole genome shotgun (WGS) entry which is preliminary data.</text>
</comment>
<reference evidence="2" key="2">
    <citation type="submission" date="2020-09" db="EMBL/GenBank/DDBJ databases">
        <authorList>
            <person name="Sun Q."/>
            <person name="Zhou Y."/>
        </authorList>
    </citation>
    <scope>NUCLEOTIDE SEQUENCE</scope>
    <source>
        <strain evidence="2">CGMCC 1.12426</strain>
    </source>
</reference>
<evidence type="ECO:0000256" key="1">
    <source>
        <dbReference type="SAM" id="MobiDB-lite"/>
    </source>
</evidence>
<keyword evidence="3" id="KW-1185">Reference proteome</keyword>
<reference evidence="2" key="1">
    <citation type="journal article" date="2014" name="Int. J. Syst. Evol. Microbiol.">
        <title>Complete genome sequence of Corynebacterium casei LMG S-19264T (=DSM 44701T), isolated from a smear-ripened cheese.</title>
        <authorList>
            <consortium name="US DOE Joint Genome Institute (JGI-PGF)"/>
            <person name="Walter F."/>
            <person name="Albersmeier A."/>
            <person name="Kalinowski J."/>
            <person name="Ruckert C."/>
        </authorList>
    </citation>
    <scope>NUCLEOTIDE SEQUENCE</scope>
    <source>
        <strain evidence="2">CGMCC 1.12426</strain>
    </source>
</reference>
<gene>
    <name evidence="2" type="ORF">GCM10011316_12560</name>
</gene>
<protein>
    <recommendedName>
        <fullName evidence="4">DUF3306 domain-containing protein</fullName>
    </recommendedName>
</protein>
<evidence type="ECO:0000313" key="3">
    <source>
        <dbReference type="Proteomes" id="UP000605148"/>
    </source>
</evidence>
<feature type="compositionally biased region" description="Basic residues" evidence="1">
    <location>
        <begin position="224"/>
        <end position="235"/>
    </location>
</feature>
<feature type="region of interest" description="Disordered" evidence="1">
    <location>
        <begin position="153"/>
        <end position="235"/>
    </location>
</feature>